<dbReference type="Gene3D" id="2.40.100.10">
    <property type="entry name" value="Cyclophilin-like"/>
    <property type="match status" value="1"/>
</dbReference>
<dbReference type="PROSITE" id="PS50072">
    <property type="entry name" value="CSA_PPIASE_2"/>
    <property type="match status" value="1"/>
</dbReference>
<sequence length="279" mass="29652">MRRLAILLCLGLASFKQAAVAATPPSIFELQTNVGTITFKVDYTKAPISANNFYKYIQSGFYKNTLFHRSIKGFVVQGGGYSRFDGKLKTTLAAIVNESNNGLSNKTGTIAMARTSDPNSATSQFFVNLTDNLFLDYASASSPGYAVFGSVIDGMDVVGKIANSATYNDLPFTGFPSLVYIQNVFSSYALNSNVSLTRITLNGSGTVTSSPAGLNCGTACVLSQPVLGKVILTATPISGFSFTGWTGDCQGFNRTITLDTLKGNHNCMATFTKDSTVAQ</sequence>
<evidence type="ECO:0000256" key="4">
    <source>
        <dbReference type="RuleBase" id="RU363019"/>
    </source>
</evidence>
<dbReference type="KEGG" id="mpsy:CEK71_01260"/>
<feature type="chain" id="PRO_5011816094" description="Peptidyl-prolyl cis-trans isomerase" evidence="4">
    <location>
        <begin position="22"/>
        <end position="279"/>
    </location>
</feature>
<dbReference type="PROSITE" id="PS00170">
    <property type="entry name" value="CSA_PPIASE_1"/>
    <property type="match status" value="1"/>
</dbReference>
<dbReference type="Proteomes" id="UP000197019">
    <property type="component" value="Chromosome"/>
</dbReference>
<comment type="similarity">
    <text evidence="1 4">Belongs to the cyclophilin-type PPIase family.</text>
</comment>
<dbReference type="RefSeq" id="WP_088617683.1">
    <property type="nucleotide sequence ID" value="NZ_CP022129.1"/>
</dbReference>
<dbReference type="EC" id="5.2.1.8" evidence="4"/>
<evidence type="ECO:0000259" key="5">
    <source>
        <dbReference type="PROSITE" id="PS50072"/>
    </source>
</evidence>
<dbReference type="GO" id="GO:0003755">
    <property type="term" value="F:peptidyl-prolyl cis-trans isomerase activity"/>
    <property type="evidence" value="ECO:0007669"/>
    <property type="project" value="UniProtKB-UniRule"/>
</dbReference>
<dbReference type="InterPro" id="IPR002130">
    <property type="entry name" value="Cyclophilin-type_PPIase_dom"/>
</dbReference>
<evidence type="ECO:0000313" key="6">
    <source>
        <dbReference type="EMBL" id="ASF44800.1"/>
    </source>
</evidence>
<accession>A0A1Z4BU84</accession>
<reference evidence="6 7" key="1">
    <citation type="submission" date="2017-06" db="EMBL/GenBank/DDBJ databases">
        <title>Genome Sequencing of the methanotroph Methylovulum psychrotolerants str. HV10-M2 isolated from a high-altitude environment.</title>
        <authorList>
            <person name="Mateos-Rivera A."/>
        </authorList>
    </citation>
    <scope>NUCLEOTIDE SEQUENCE [LARGE SCALE GENOMIC DNA]</scope>
    <source>
        <strain evidence="6 7">HV10_M2</strain>
    </source>
</reference>
<name>A0A1Z4BU84_9GAMM</name>
<dbReference type="Pfam" id="PF18998">
    <property type="entry name" value="Flg_new_2"/>
    <property type="match status" value="1"/>
</dbReference>
<evidence type="ECO:0000256" key="2">
    <source>
        <dbReference type="ARBA" id="ARBA00023110"/>
    </source>
</evidence>
<dbReference type="SUPFAM" id="SSF50891">
    <property type="entry name" value="Cyclophilin-like"/>
    <property type="match status" value="1"/>
</dbReference>
<evidence type="ECO:0000313" key="7">
    <source>
        <dbReference type="Proteomes" id="UP000197019"/>
    </source>
</evidence>
<dbReference type="InterPro" id="IPR020892">
    <property type="entry name" value="Cyclophilin-type_PPIase_CS"/>
</dbReference>
<dbReference type="InterPro" id="IPR029000">
    <property type="entry name" value="Cyclophilin-like_dom_sf"/>
</dbReference>
<evidence type="ECO:0000256" key="3">
    <source>
        <dbReference type="ARBA" id="ARBA00023235"/>
    </source>
</evidence>
<dbReference type="InterPro" id="IPR044060">
    <property type="entry name" value="Bacterial_rp_domain"/>
</dbReference>
<dbReference type="Pfam" id="PF00160">
    <property type="entry name" value="Pro_isomerase"/>
    <property type="match status" value="1"/>
</dbReference>
<organism evidence="6 7">
    <name type="scientific">Methylovulum psychrotolerans</name>
    <dbReference type="NCBI Taxonomy" id="1704499"/>
    <lineage>
        <taxon>Bacteria</taxon>
        <taxon>Pseudomonadati</taxon>
        <taxon>Pseudomonadota</taxon>
        <taxon>Gammaproteobacteria</taxon>
        <taxon>Methylococcales</taxon>
        <taxon>Methylococcaceae</taxon>
        <taxon>Methylovulum</taxon>
    </lineage>
</organism>
<comment type="catalytic activity">
    <reaction evidence="4">
        <text>[protein]-peptidylproline (omega=180) = [protein]-peptidylproline (omega=0)</text>
        <dbReference type="Rhea" id="RHEA:16237"/>
        <dbReference type="Rhea" id="RHEA-COMP:10747"/>
        <dbReference type="Rhea" id="RHEA-COMP:10748"/>
        <dbReference type="ChEBI" id="CHEBI:83833"/>
        <dbReference type="ChEBI" id="CHEBI:83834"/>
        <dbReference type="EC" id="5.2.1.8"/>
    </reaction>
</comment>
<dbReference type="EMBL" id="CP022129">
    <property type="protein sequence ID" value="ASF44800.1"/>
    <property type="molecule type" value="Genomic_DNA"/>
</dbReference>
<protein>
    <recommendedName>
        <fullName evidence="4">Peptidyl-prolyl cis-trans isomerase</fullName>
        <shortName evidence="4">PPIase</shortName>
        <ecNumber evidence="4">5.2.1.8</ecNumber>
    </recommendedName>
</protein>
<keyword evidence="4" id="KW-0732">Signal</keyword>
<dbReference type="AlphaFoldDB" id="A0A1Z4BU84"/>
<feature type="signal peptide" evidence="4">
    <location>
        <begin position="1"/>
        <end position="21"/>
    </location>
</feature>
<dbReference type="InterPro" id="IPR044665">
    <property type="entry name" value="E_coli_cyclophilin_A-like"/>
</dbReference>
<dbReference type="PANTHER" id="PTHR43246">
    <property type="entry name" value="PEPTIDYL-PROLYL CIS-TRANS ISOMERASE CYP38, CHLOROPLASTIC"/>
    <property type="match status" value="1"/>
</dbReference>
<keyword evidence="3 4" id="KW-0413">Isomerase</keyword>
<feature type="domain" description="PPIase cyclophilin-type" evidence="5">
    <location>
        <begin position="31"/>
        <end position="176"/>
    </location>
</feature>
<dbReference type="GO" id="GO:0006457">
    <property type="term" value="P:protein folding"/>
    <property type="evidence" value="ECO:0007669"/>
    <property type="project" value="InterPro"/>
</dbReference>
<comment type="function">
    <text evidence="4">PPIases accelerate the folding of proteins. It catalyzes the cis-trans isomerization of proline imidic peptide bonds in oligopeptides.</text>
</comment>
<proteinExistence type="inferred from homology"/>
<gene>
    <name evidence="6" type="ORF">CEK71_01260</name>
</gene>
<dbReference type="PRINTS" id="PR00153">
    <property type="entry name" value="CSAPPISMRASE"/>
</dbReference>
<keyword evidence="7" id="KW-1185">Reference proteome</keyword>
<dbReference type="OrthoDB" id="5567716at2"/>
<evidence type="ECO:0000256" key="1">
    <source>
        <dbReference type="ARBA" id="ARBA00007365"/>
    </source>
</evidence>
<keyword evidence="2 4" id="KW-0697">Rotamase</keyword>